<sequence>MAAGGFCKLPDGNVVVALNLPGRTTRGVDAARPVAAPSAASGAVPGALGAPRSSEVSGVPGGLSRAGTVPAASGSPGLPGVPGAAQVSGVPGASRAPGVPEVPGAQGAAPDEGFVRVLVLAANRARALTRLRNLGLRAIYLRGNAAPPTPDEITAVLHHPDGLIWRTSPPSSASTAPELWHPIRALLRKPPARV</sequence>
<organism evidence="2 3">
    <name type="scientific">Streptomyces ipomoeae</name>
    <dbReference type="NCBI Taxonomy" id="103232"/>
    <lineage>
        <taxon>Bacteria</taxon>
        <taxon>Bacillati</taxon>
        <taxon>Actinomycetota</taxon>
        <taxon>Actinomycetes</taxon>
        <taxon>Kitasatosporales</taxon>
        <taxon>Streptomycetaceae</taxon>
        <taxon>Streptomyces</taxon>
    </lineage>
</organism>
<evidence type="ECO:0000313" key="2">
    <source>
        <dbReference type="EMBL" id="TQE15235.1"/>
    </source>
</evidence>
<feature type="compositionally biased region" description="Low complexity" evidence="1">
    <location>
        <begin position="40"/>
        <end position="51"/>
    </location>
</feature>
<evidence type="ECO:0000313" key="3">
    <source>
        <dbReference type="Proteomes" id="UP000318720"/>
    </source>
</evidence>
<protein>
    <submittedName>
        <fullName evidence="2">Uncharacterized protein</fullName>
    </submittedName>
</protein>
<proteinExistence type="predicted"/>
<accession>A0AAE8VSR6</accession>
<reference evidence="2 3" key="1">
    <citation type="submission" date="2019-03" db="EMBL/GenBank/DDBJ databases">
        <title>Comparative genomic analyses of the sweetpotato soil rot pathogen, Streptomyces ipomoeae.</title>
        <authorList>
            <person name="Ruschel Soares N."/>
            <person name="Badger J.H."/>
            <person name="Huguet-Tapia J.C."/>
            <person name="Clark C.A."/>
            <person name="Pettis G.S."/>
        </authorList>
    </citation>
    <scope>NUCLEOTIDE SEQUENCE [LARGE SCALE GENOMIC DNA]</scope>
    <source>
        <strain evidence="2 3">88-35</strain>
    </source>
</reference>
<name>A0AAE8VSR6_9ACTN</name>
<dbReference type="Proteomes" id="UP000318720">
    <property type="component" value="Unassembled WGS sequence"/>
</dbReference>
<dbReference type="EMBL" id="SPAZ01000371">
    <property type="protein sequence ID" value="TQE15235.1"/>
    <property type="molecule type" value="Genomic_DNA"/>
</dbReference>
<gene>
    <name evidence="2" type="ORF">Sipo8835_46505</name>
</gene>
<feature type="region of interest" description="Disordered" evidence="1">
    <location>
        <begin position="40"/>
        <end position="73"/>
    </location>
</feature>
<dbReference type="AlphaFoldDB" id="A0AAE8VSR6"/>
<comment type="caution">
    <text evidence="2">The sequence shown here is derived from an EMBL/GenBank/DDBJ whole genome shotgun (WGS) entry which is preliminary data.</text>
</comment>
<evidence type="ECO:0000256" key="1">
    <source>
        <dbReference type="SAM" id="MobiDB-lite"/>
    </source>
</evidence>